<dbReference type="AlphaFoldDB" id="A0AAX6EWI0"/>
<keyword evidence="2" id="KW-0378">Hydrolase</keyword>
<reference evidence="5" key="1">
    <citation type="journal article" date="2023" name="GigaByte">
        <title>Genome assembly of the bearded iris, Iris pallida Lam.</title>
        <authorList>
            <person name="Bruccoleri R.E."/>
            <person name="Oakeley E.J."/>
            <person name="Faust A.M.E."/>
            <person name="Altorfer M."/>
            <person name="Dessus-Babus S."/>
            <person name="Burckhardt D."/>
            <person name="Oertli M."/>
            <person name="Naumann U."/>
            <person name="Petersen F."/>
            <person name="Wong J."/>
        </authorList>
    </citation>
    <scope>NUCLEOTIDE SEQUENCE</scope>
    <source>
        <strain evidence="5">GSM-AAB239-AS_SAM_17_03QT</strain>
    </source>
</reference>
<dbReference type="GO" id="GO:0003676">
    <property type="term" value="F:nucleic acid binding"/>
    <property type="evidence" value="ECO:0007669"/>
    <property type="project" value="InterPro"/>
</dbReference>
<name>A0AAX6EWI0_IRIPA</name>
<comment type="caution">
    <text evidence="5">The sequence shown here is derived from an EMBL/GenBank/DDBJ whole genome shotgun (WGS) entry which is preliminary data.</text>
</comment>
<evidence type="ECO:0000259" key="4">
    <source>
        <dbReference type="SMART" id="SM00910"/>
    </source>
</evidence>
<feature type="compositionally biased region" description="Polar residues" evidence="3">
    <location>
        <begin position="88"/>
        <end position="97"/>
    </location>
</feature>
<protein>
    <submittedName>
        <fullName evidence="5">SWI/SNF-related matrix-associated actin-dependent regulator of chromatin subfamily A member 3-like 2 isoform X1</fullName>
    </submittedName>
</protein>
<evidence type="ECO:0000313" key="6">
    <source>
        <dbReference type="Proteomes" id="UP001140949"/>
    </source>
</evidence>
<reference evidence="5" key="2">
    <citation type="submission" date="2023-04" db="EMBL/GenBank/DDBJ databases">
        <authorList>
            <person name="Bruccoleri R.E."/>
            <person name="Oakeley E.J."/>
            <person name="Faust A.-M."/>
            <person name="Dessus-Babus S."/>
            <person name="Altorfer M."/>
            <person name="Burckhardt D."/>
            <person name="Oertli M."/>
            <person name="Naumann U."/>
            <person name="Petersen F."/>
            <person name="Wong J."/>
        </authorList>
    </citation>
    <scope>NUCLEOTIDE SEQUENCE</scope>
    <source>
        <strain evidence="5">GSM-AAB239-AS_SAM_17_03QT</strain>
        <tissue evidence="5">Leaf</tissue>
    </source>
</reference>
<proteinExistence type="predicted"/>
<dbReference type="EMBL" id="JANAVB010033244">
    <property type="protein sequence ID" value="KAJ6808547.1"/>
    <property type="molecule type" value="Genomic_DNA"/>
</dbReference>
<dbReference type="SMART" id="SM00910">
    <property type="entry name" value="HIRAN"/>
    <property type="match status" value="1"/>
</dbReference>
<gene>
    <name evidence="5" type="ORF">M6B38_167415</name>
</gene>
<dbReference type="SUPFAM" id="SSF101447">
    <property type="entry name" value="Formin homology 2 domain (FH2 domain)"/>
    <property type="match status" value="1"/>
</dbReference>
<feature type="region of interest" description="Disordered" evidence="3">
    <location>
        <begin position="43"/>
        <end position="98"/>
    </location>
</feature>
<keyword evidence="6" id="KW-1185">Reference proteome</keyword>
<dbReference type="Pfam" id="PF08797">
    <property type="entry name" value="HIRAN"/>
    <property type="match status" value="1"/>
</dbReference>
<dbReference type="Pfam" id="PF24559">
    <property type="entry name" value="UBA_RAD5A"/>
    <property type="match status" value="1"/>
</dbReference>
<evidence type="ECO:0000313" key="5">
    <source>
        <dbReference type="EMBL" id="KAJ6808547.1"/>
    </source>
</evidence>
<dbReference type="InterPro" id="IPR014905">
    <property type="entry name" value="HIRAN"/>
</dbReference>
<feature type="domain" description="HIRAN" evidence="4">
    <location>
        <begin position="109"/>
        <end position="225"/>
    </location>
</feature>
<sequence length="280" mass="30734">MGKKSKLKDEQISIVRSVVGEDFSEMDIIRALHMAADDPSAAINIIFDTPPRKKNPNPLPPPPPPPPPPPGGGGHDDSTSSSRKPITDSDTATNSQLPKVADNDDWWLVGNSELAGLSTCKGRRIKAGDKVTFSFPPALGERNTKFPSKFQLSGRGRSGVAASCSEIVRFSMEEYGEIGRIPNEWARCLSPLVKEKKIRIEGICKSAPQVLGIMDTIILSVRVYINSSMFQKHHQTSMKPTSSSLEVSTLHPLPTLFRLLGLTPFKKASFLMHSFFFFCN</sequence>
<evidence type="ECO:0000256" key="1">
    <source>
        <dbReference type="ARBA" id="ARBA00022723"/>
    </source>
</evidence>
<accession>A0AAX6EWI0</accession>
<organism evidence="5 6">
    <name type="scientific">Iris pallida</name>
    <name type="common">Sweet iris</name>
    <dbReference type="NCBI Taxonomy" id="29817"/>
    <lineage>
        <taxon>Eukaryota</taxon>
        <taxon>Viridiplantae</taxon>
        <taxon>Streptophyta</taxon>
        <taxon>Embryophyta</taxon>
        <taxon>Tracheophyta</taxon>
        <taxon>Spermatophyta</taxon>
        <taxon>Magnoliopsida</taxon>
        <taxon>Liliopsida</taxon>
        <taxon>Asparagales</taxon>
        <taxon>Iridaceae</taxon>
        <taxon>Iridoideae</taxon>
        <taxon>Irideae</taxon>
        <taxon>Iris</taxon>
    </lineage>
</organism>
<evidence type="ECO:0000256" key="2">
    <source>
        <dbReference type="ARBA" id="ARBA00022801"/>
    </source>
</evidence>
<evidence type="ECO:0000256" key="3">
    <source>
        <dbReference type="SAM" id="MobiDB-lite"/>
    </source>
</evidence>
<dbReference type="Proteomes" id="UP001140949">
    <property type="component" value="Unassembled WGS sequence"/>
</dbReference>
<dbReference type="InterPro" id="IPR056450">
    <property type="entry name" value="UBA_RAD5A"/>
</dbReference>
<feature type="compositionally biased region" description="Pro residues" evidence="3">
    <location>
        <begin position="57"/>
        <end position="71"/>
    </location>
</feature>
<keyword evidence="1" id="KW-0479">Metal-binding</keyword>
<dbReference type="GO" id="GO:0016818">
    <property type="term" value="F:hydrolase activity, acting on acid anhydrides, in phosphorus-containing anhydrides"/>
    <property type="evidence" value="ECO:0007669"/>
    <property type="project" value="InterPro"/>
</dbReference>
<dbReference type="GO" id="GO:0008270">
    <property type="term" value="F:zinc ion binding"/>
    <property type="evidence" value="ECO:0007669"/>
    <property type="project" value="InterPro"/>
</dbReference>